<keyword evidence="1 3" id="KW-0597">Phosphoprotein</keyword>
<reference evidence="5 6" key="1">
    <citation type="submission" date="2023-07" db="EMBL/GenBank/DDBJ databases">
        <title>Sorghum-associated microbial communities from plants grown in Nebraska, USA.</title>
        <authorList>
            <person name="Schachtman D."/>
        </authorList>
    </citation>
    <scope>NUCLEOTIDE SEQUENCE [LARGE SCALE GENOMIC DNA]</scope>
    <source>
        <strain evidence="5 6">DS2154</strain>
    </source>
</reference>
<dbReference type="PROSITE" id="PS50110">
    <property type="entry name" value="RESPONSE_REGULATORY"/>
    <property type="match status" value="1"/>
</dbReference>
<evidence type="ECO:0000256" key="2">
    <source>
        <dbReference type="ARBA" id="ARBA00023012"/>
    </source>
</evidence>
<feature type="domain" description="Response regulatory" evidence="4">
    <location>
        <begin position="3"/>
        <end position="115"/>
    </location>
</feature>
<dbReference type="SUPFAM" id="SSF52172">
    <property type="entry name" value="CheY-like"/>
    <property type="match status" value="1"/>
</dbReference>
<protein>
    <submittedName>
        <fullName evidence="5">DNA-binding response OmpR family regulator</fullName>
    </submittedName>
</protein>
<dbReference type="Gene3D" id="3.40.50.2300">
    <property type="match status" value="1"/>
</dbReference>
<dbReference type="InterPro" id="IPR011006">
    <property type="entry name" value="CheY-like_superfamily"/>
</dbReference>
<evidence type="ECO:0000256" key="1">
    <source>
        <dbReference type="ARBA" id="ARBA00022553"/>
    </source>
</evidence>
<dbReference type="GO" id="GO:0003677">
    <property type="term" value="F:DNA binding"/>
    <property type="evidence" value="ECO:0007669"/>
    <property type="project" value="UniProtKB-KW"/>
</dbReference>
<comment type="caution">
    <text evidence="5">The sequence shown here is derived from an EMBL/GenBank/DDBJ whole genome shotgun (WGS) entry which is preliminary data.</text>
</comment>
<feature type="modified residue" description="4-aspartylphosphate" evidence="3">
    <location>
        <position position="52"/>
    </location>
</feature>
<dbReference type="RefSeq" id="WP_056762064.1">
    <property type="nucleotide sequence ID" value="NZ_BMLD01000026.1"/>
</dbReference>
<dbReference type="SMART" id="SM00448">
    <property type="entry name" value="REC"/>
    <property type="match status" value="1"/>
</dbReference>
<proteinExistence type="predicted"/>
<keyword evidence="2" id="KW-0902">Two-component regulatory system</keyword>
<evidence type="ECO:0000313" key="6">
    <source>
        <dbReference type="Proteomes" id="UP001262754"/>
    </source>
</evidence>
<keyword evidence="5" id="KW-0238">DNA-binding</keyword>
<name>A0ABU1N6R2_9CAUL</name>
<evidence type="ECO:0000313" key="5">
    <source>
        <dbReference type="EMBL" id="MDR6534128.1"/>
    </source>
</evidence>
<keyword evidence="6" id="KW-1185">Reference proteome</keyword>
<evidence type="ECO:0000259" key="4">
    <source>
        <dbReference type="PROSITE" id="PS50110"/>
    </source>
</evidence>
<dbReference type="Pfam" id="PF00072">
    <property type="entry name" value="Response_reg"/>
    <property type="match status" value="1"/>
</dbReference>
<gene>
    <name evidence="5" type="ORF">J2800_004899</name>
</gene>
<dbReference type="Proteomes" id="UP001262754">
    <property type="component" value="Unassembled WGS sequence"/>
</dbReference>
<dbReference type="PANTHER" id="PTHR44591">
    <property type="entry name" value="STRESS RESPONSE REGULATOR PROTEIN 1"/>
    <property type="match status" value="1"/>
</dbReference>
<dbReference type="InterPro" id="IPR050595">
    <property type="entry name" value="Bact_response_regulator"/>
</dbReference>
<dbReference type="PANTHER" id="PTHR44591:SF14">
    <property type="entry name" value="PROTEIN PILG"/>
    <property type="match status" value="1"/>
</dbReference>
<sequence>MHKILVAEDDILLATLHEITLREAGFDVLICRDGEQALEAMDAFDPDLLITDFLMPRMNGGDLIRATRRRRGARTAVLLASGRDEHLLQDDERGDARLEKPISPARLLGAVRALEARWPQAA</sequence>
<organism evidence="5 6">
    <name type="scientific">Caulobacter rhizosphaerae</name>
    <dbReference type="NCBI Taxonomy" id="2010972"/>
    <lineage>
        <taxon>Bacteria</taxon>
        <taxon>Pseudomonadati</taxon>
        <taxon>Pseudomonadota</taxon>
        <taxon>Alphaproteobacteria</taxon>
        <taxon>Caulobacterales</taxon>
        <taxon>Caulobacteraceae</taxon>
        <taxon>Caulobacter</taxon>
    </lineage>
</organism>
<dbReference type="EMBL" id="JAVDRL010000020">
    <property type="protein sequence ID" value="MDR6534128.1"/>
    <property type="molecule type" value="Genomic_DNA"/>
</dbReference>
<dbReference type="InterPro" id="IPR001789">
    <property type="entry name" value="Sig_transdc_resp-reg_receiver"/>
</dbReference>
<evidence type="ECO:0000256" key="3">
    <source>
        <dbReference type="PROSITE-ProRule" id="PRU00169"/>
    </source>
</evidence>
<accession>A0ABU1N6R2</accession>